<dbReference type="Proteomes" id="UP001202180">
    <property type="component" value="Unassembled WGS sequence"/>
</dbReference>
<protein>
    <recommendedName>
        <fullName evidence="3">Lipoprotein</fullName>
    </recommendedName>
</protein>
<reference evidence="1 2" key="1">
    <citation type="submission" date="2022-04" db="EMBL/GenBank/DDBJ databases">
        <title>Spirosoma sp. strain RP8 genome sequencing and assembly.</title>
        <authorList>
            <person name="Jung Y."/>
        </authorList>
    </citation>
    <scope>NUCLEOTIDE SEQUENCE [LARGE SCALE GENOMIC DNA]</scope>
    <source>
        <strain evidence="1 2">RP8</strain>
    </source>
</reference>
<gene>
    <name evidence="1" type="ORF">M0L20_25380</name>
</gene>
<evidence type="ECO:0000313" key="1">
    <source>
        <dbReference type="EMBL" id="MCK8495228.1"/>
    </source>
</evidence>
<dbReference type="RefSeq" id="WP_248479949.1">
    <property type="nucleotide sequence ID" value="NZ_JALPRF010000007.1"/>
</dbReference>
<comment type="caution">
    <text evidence="1">The sequence shown here is derived from an EMBL/GenBank/DDBJ whole genome shotgun (WGS) entry which is preliminary data.</text>
</comment>
<dbReference type="PROSITE" id="PS51257">
    <property type="entry name" value="PROKAR_LIPOPROTEIN"/>
    <property type="match status" value="1"/>
</dbReference>
<accession>A0ABT0HSR6</accession>
<name>A0ABT0HSR6_9BACT</name>
<sequence length="116" mass="12822">MRARLFLLVSLLLSLGSCKTKEALAPRCANAGALVKQVKNANGVVYYDSAQSSYFIRVPNSFDSHDLGYTCNLASNYQKTGLKVNFSGTYYQSDKQLGFVAGDKNYYLSLLSIQEQ</sequence>
<proteinExistence type="predicted"/>
<organism evidence="1 2">
    <name type="scientific">Spirosoma liriopis</name>
    <dbReference type="NCBI Taxonomy" id="2937440"/>
    <lineage>
        <taxon>Bacteria</taxon>
        <taxon>Pseudomonadati</taxon>
        <taxon>Bacteroidota</taxon>
        <taxon>Cytophagia</taxon>
        <taxon>Cytophagales</taxon>
        <taxon>Cytophagaceae</taxon>
        <taxon>Spirosoma</taxon>
    </lineage>
</organism>
<evidence type="ECO:0008006" key="3">
    <source>
        <dbReference type="Google" id="ProtNLM"/>
    </source>
</evidence>
<evidence type="ECO:0000313" key="2">
    <source>
        <dbReference type="Proteomes" id="UP001202180"/>
    </source>
</evidence>
<keyword evidence="2" id="KW-1185">Reference proteome</keyword>
<dbReference type="EMBL" id="JALPRF010000007">
    <property type="protein sequence ID" value="MCK8495228.1"/>
    <property type="molecule type" value="Genomic_DNA"/>
</dbReference>